<dbReference type="AlphaFoldDB" id="A0A9W9LP64"/>
<accession>A0A9W9LP64</accession>
<evidence type="ECO:0000256" key="1">
    <source>
        <dbReference type="SAM" id="MobiDB-lite"/>
    </source>
</evidence>
<evidence type="ECO:0000259" key="2">
    <source>
        <dbReference type="Pfam" id="PF22980"/>
    </source>
</evidence>
<feature type="region of interest" description="Disordered" evidence="1">
    <location>
        <begin position="76"/>
        <end position="125"/>
    </location>
</feature>
<dbReference type="Proteomes" id="UP001149163">
    <property type="component" value="Unassembled WGS sequence"/>
</dbReference>
<keyword evidence="4" id="KW-1185">Reference proteome</keyword>
<feature type="domain" description="Myb-like DNA-binding" evidence="2">
    <location>
        <begin position="18"/>
        <end position="65"/>
    </location>
</feature>
<dbReference type="GeneID" id="81424590"/>
<name>A0A9W9LP64_9EURO</name>
<feature type="compositionally biased region" description="Basic and acidic residues" evidence="1">
    <location>
        <begin position="100"/>
        <end position="109"/>
    </location>
</feature>
<reference evidence="3" key="1">
    <citation type="submission" date="2022-11" db="EMBL/GenBank/DDBJ databases">
        <authorList>
            <person name="Petersen C."/>
        </authorList>
    </citation>
    <scope>NUCLEOTIDE SEQUENCE</scope>
    <source>
        <strain evidence="3">IBT 26290</strain>
    </source>
</reference>
<proteinExistence type="predicted"/>
<dbReference type="InterPro" id="IPR054505">
    <property type="entry name" value="Myb_DNA-bind_8"/>
</dbReference>
<gene>
    <name evidence="3" type="ORF">N7482_003289</name>
</gene>
<reference evidence="3" key="2">
    <citation type="journal article" date="2023" name="IMA Fungus">
        <title>Comparative genomic study of the Penicillium genus elucidates a diverse pangenome and 15 lateral gene transfer events.</title>
        <authorList>
            <person name="Petersen C."/>
            <person name="Sorensen T."/>
            <person name="Nielsen M.R."/>
            <person name="Sondergaard T.E."/>
            <person name="Sorensen J.L."/>
            <person name="Fitzpatrick D.A."/>
            <person name="Frisvad J.C."/>
            <person name="Nielsen K.L."/>
        </authorList>
    </citation>
    <scope>NUCLEOTIDE SEQUENCE</scope>
    <source>
        <strain evidence="3">IBT 26290</strain>
    </source>
</reference>
<comment type="caution">
    <text evidence="3">The sequence shown here is derived from an EMBL/GenBank/DDBJ whole genome shotgun (WGS) entry which is preliminary data.</text>
</comment>
<evidence type="ECO:0000313" key="3">
    <source>
        <dbReference type="EMBL" id="KAJ5167695.1"/>
    </source>
</evidence>
<sequence>MAPPKAPASPAADSGLDQENAFLAQCLKSMDATSKKIDMGAVAEALGYGNVKSAGNRFGSLKRKYSIPVDVFYPRSKSPAIPKVSPNKVQKSTAKRGRQPKAEVVREPESIQDDTDDDKPNEGEI</sequence>
<evidence type="ECO:0000313" key="4">
    <source>
        <dbReference type="Proteomes" id="UP001149163"/>
    </source>
</evidence>
<dbReference type="RefSeq" id="XP_056544156.1">
    <property type="nucleotide sequence ID" value="XM_056685414.1"/>
</dbReference>
<dbReference type="Pfam" id="PF22980">
    <property type="entry name" value="Myb_DNA-bind_8"/>
    <property type="match status" value="1"/>
</dbReference>
<dbReference type="OrthoDB" id="5421770at2759"/>
<organism evidence="3 4">
    <name type="scientific">Penicillium canariense</name>
    <dbReference type="NCBI Taxonomy" id="189055"/>
    <lineage>
        <taxon>Eukaryota</taxon>
        <taxon>Fungi</taxon>
        <taxon>Dikarya</taxon>
        <taxon>Ascomycota</taxon>
        <taxon>Pezizomycotina</taxon>
        <taxon>Eurotiomycetes</taxon>
        <taxon>Eurotiomycetidae</taxon>
        <taxon>Eurotiales</taxon>
        <taxon>Aspergillaceae</taxon>
        <taxon>Penicillium</taxon>
    </lineage>
</organism>
<protein>
    <recommendedName>
        <fullName evidence="2">Myb-like DNA-binding domain-containing protein</fullName>
    </recommendedName>
</protein>
<dbReference type="EMBL" id="JAPQKN010000002">
    <property type="protein sequence ID" value="KAJ5167695.1"/>
    <property type="molecule type" value="Genomic_DNA"/>
</dbReference>